<gene>
    <name evidence="1" type="ORF">TNCT_298521</name>
</gene>
<reference evidence="1" key="1">
    <citation type="submission" date="2020-07" db="EMBL/GenBank/DDBJ databases">
        <title>Multicomponent nature underlies the extraordinary mechanical properties of spider dragline silk.</title>
        <authorList>
            <person name="Kono N."/>
            <person name="Nakamura H."/>
            <person name="Mori M."/>
            <person name="Yoshida Y."/>
            <person name="Ohtoshi R."/>
            <person name="Malay A.D."/>
            <person name="Moran D.A.P."/>
            <person name="Tomita M."/>
            <person name="Numata K."/>
            <person name="Arakawa K."/>
        </authorList>
    </citation>
    <scope>NUCLEOTIDE SEQUENCE</scope>
</reference>
<name>A0A8X6K5H3_TRICU</name>
<dbReference type="Proteomes" id="UP000887116">
    <property type="component" value="Unassembled WGS sequence"/>
</dbReference>
<dbReference type="OrthoDB" id="6410126at2759"/>
<dbReference type="EMBL" id="BMAO01000164">
    <property type="protein sequence ID" value="GFQ64910.1"/>
    <property type="molecule type" value="Genomic_DNA"/>
</dbReference>
<comment type="caution">
    <text evidence="1">The sequence shown here is derived from an EMBL/GenBank/DDBJ whole genome shotgun (WGS) entry which is preliminary data.</text>
</comment>
<sequence>MLLLPLSCYRGGWEMFGKFLLVYVDMRSFVTQERRRLSILIPDIMWRLAIGGATVTNQKGVRSLAVNAPFQYGIWKRDISAPSNRTWKGRKRFEECSPRNPTLRNANLERGRGCNRPYKVDGSPFCERKIKF</sequence>
<evidence type="ECO:0000313" key="1">
    <source>
        <dbReference type="EMBL" id="GFQ64910.1"/>
    </source>
</evidence>
<organism evidence="1 2">
    <name type="scientific">Trichonephila clavata</name>
    <name type="common">Joro spider</name>
    <name type="synonym">Nephila clavata</name>
    <dbReference type="NCBI Taxonomy" id="2740835"/>
    <lineage>
        <taxon>Eukaryota</taxon>
        <taxon>Metazoa</taxon>
        <taxon>Ecdysozoa</taxon>
        <taxon>Arthropoda</taxon>
        <taxon>Chelicerata</taxon>
        <taxon>Arachnida</taxon>
        <taxon>Araneae</taxon>
        <taxon>Araneomorphae</taxon>
        <taxon>Entelegynae</taxon>
        <taxon>Araneoidea</taxon>
        <taxon>Nephilidae</taxon>
        <taxon>Trichonephila</taxon>
    </lineage>
</organism>
<accession>A0A8X6K5H3</accession>
<protein>
    <submittedName>
        <fullName evidence="1">Uncharacterized protein</fullName>
    </submittedName>
</protein>
<keyword evidence="2" id="KW-1185">Reference proteome</keyword>
<evidence type="ECO:0000313" key="2">
    <source>
        <dbReference type="Proteomes" id="UP000887116"/>
    </source>
</evidence>
<proteinExistence type="predicted"/>
<dbReference type="AlphaFoldDB" id="A0A8X6K5H3"/>